<evidence type="ECO:0008006" key="3">
    <source>
        <dbReference type="Google" id="ProtNLM"/>
    </source>
</evidence>
<accession>A0A482WUF2</accession>
<dbReference type="STRING" id="195883.A0A482WUF2"/>
<dbReference type="OrthoDB" id="14833at2759"/>
<protein>
    <recommendedName>
        <fullName evidence="3">PH domain-containing protein</fullName>
    </recommendedName>
</protein>
<dbReference type="Proteomes" id="UP000291343">
    <property type="component" value="Unassembled WGS sequence"/>
</dbReference>
<sequence>MMRGVRRGCVRLKGAVIGIDDDDDSTFTITARDKDEREKWIRCLEDTNLRHAFGYKSASTLRLDAVKPAPTIQDFDKKLTEADAYLQILIEQTKALEKRMGPMEDEDKSRCEAILSHANIMLEQVKHTIVLLQIAKISIGKTELNWSVLVMEPHHSGLLPNLTVPDTSYSSSEEEDFYDCNDASELNTPTNTVPPRRDLSQRIFTLTDHVCTRCGCHTVDRVHANRSVLCEWGGCLHYKPRHRHTGLIYRLPPRESLI</sequence>
<proteinExistence type="predicted"/>
<keyword evidence="2" id="KW-1185">Reference proteome</keyword>
<dbReference type="AlphaFoldDB" id="A0A482WUF2"/>
<name>A0A482WUF2_LAOST</name>
<gene>
    <name evidence="1" type="ORF">LSTR_LSTR012746</name>
</gene>
<organism evidence="1 2">
    <name type="scientific">Laodelphax striatellus</name>
    <name type="common">Small brown planthopper</name>
    <name type="synonym">Delphax striatella</name>
    <dbReference type="NCBI Taxonomy" id="195883"/>
    <lineage>
        <taxon>Eukaryota</taxon>
        <taxon>Metazoa</taxon>
        <taxon>Ecdysozoa</taxon>
        <taxon>Arthropoda</taxon>
        <taxon>Hexapoda</taxon>
        <taxon>Insecta</taxon>
        <taxon>Pterygota</taxon>
        <taxon>Neoptera</taxon>
        <taxon>Paraneoptera</taxon>
        <taxon>Hemiptera</taxon>
        <taxon>Auchenorrhyncha</taxon>
        <taxon>Fulgoroidea</taxon>
        <taxon>Delphacidae</taxon>
        <taxon>Criomorphinae</taxon>
        <taxon>Laodelphax</taxon>
    </lineage>
</organism>
<evidence type="ECO:0000313" key="2">
    <source>
        <dbReference type="Proteomes" id="UP000291343"/>
    </source>
</evidence>
<dbReference type="EMBL" id="QKKF02026075">
    <property type="protein sequence ID" value="RZF36660.1"/>
    <property type="molecule type" value="Genomic_DNA"/>
</dbReference>
<dbReference type="InParanoid" id="A0A482WUF2"/>
<comment type="caution">
    <text evidence="1">The sequence shown here is derived from an EMBL/GenBank/DDBJ whole genome shotgun (WGS) entry which is preliminary data.</text>
</comment>
<evidence type="ECO:0000313" key="1">
    <source>
        <dbReference type="EMBL" id="RZF36660.1"/>
    </source>
</evidence>
<reference evidence="1 2" key="1">
    <citation type="journal article" date="2017" name="Gigascience">
        <title>Genome sequence of the small brown planthopper, Laodelphax striatellus.</title>
        <authorList>
            <person name="Zhu J."/>
            <person name="Jiang F."/>
            <person name="Wang X."/>
            <person name="Yang P."/>
            <person name="Bao Y."/>
            <person name="Zhao W."/>
            <person name="Wang W."/>
            <person name="Lu H."/>
            <person name="Wang Q."/>
            <person name="Cui N."/>
            <person name="Li J."/>
            <person name="Chen X."/>
            <person name="Luo L."/>
            <person name="Yu J."/>
            <person name="Kang L."/>
            <person name="Cui F."/>
        </authorList>
    </citation>
    <scope>NUCLEOTIDE SEQUENCE [LARGE SCALE GENOMIC DNA]</scope>
    <source>
        <strain evidence="1">Lst14</strain>
    </source>
</reference>